<evidence type="ECO:0000313" key="3">
    <source>
        <dbReference type="EMBL" id="EKX42159.1"/>
    </source>
</evidence>
<reference evidence="5" key="2">
    <citation type="submission" date="2012-11" db="EMBL/GenBank/DDBJ databases">
        <authorList>
            <person name="Kuo A."/>
            <person name="Curtis B.A."/>
            <person name="Tanifuji G."/>
            <person name="Burki F."/>
            <person name="Gruber A."/>
            <person name="Irimia M."/>
            <person name="Maruyama S."/>
            <person name="Arias M.C."/>
            <person name="Ball S.G."/>
            <person name="Gile G.H."/>
            <person name="Hirakawa Y."/>
            <person name="Hopkins J.F."/>
            <person name="Rensing S.A."/>
            <person name="Schmutz J."/>
            <person name="Symeonidi A."/>
            <person name="Elias M."/>
            <person name="Eveleigh R.J."/>
            <person name="Herman E.K."/>
            <person name="Klute M.J."/>
            <person name="Nakayama T."/>
            <person name="Obornik M."/>
            <person name="Reyes-Prieto A."/>
            <person name="Armbrust E.V."/>
            <person name="Aves S.J."/>
            <person name="Beiko R.G."/>
            <person name="Coutinho P."/>
            <person name="Dacks J.B."/>
            <person name="Durnford D.G."/>
            <person name="Fast N.M."/>
            <person name="Green B.R."/>
            <person name="Grisdale C."/>
            <person name="Hempe F."/>
            <person name="Henrissat B."/>
            <person name="Hoppner M.P."/>
            <person name="Ishida K.-I."/>
            <person name="Kim E."/>
            <person name="Koreny L."/>
            <person name="Kroth P.G."/>
            <person name="Liu Y."/>
            <person name="Malik S.-B."/>
            <person name="Maier U.G."/>
            <person name="McRose D."/>
            <person name="Mock T."/>
            <person name="Neilson J.A."/>
            <person name="Onodera N.T."/>
            <person name="Poole A.M."/>
            <person name="Pritham E.J."/>
            <person name="Richards T.A."/>
            <person name="Rocap G."/>
            <person name="Roy S.W."/>
            <person name="Sarai C."/>
            <person name="Schaack S."/>
            <person name="Shirato S."/>
            <person name="Slamovits C.H."/>
            <person name="Spencer D.F."/>
            <person name="Suzuki S."/>
            <person name="Worden A.Z."/>
            <person name="Zauner S."/>
            <person name="Barry K."/>
            <person name="Bell C."/>
            <person name="Bharti A.K."/>
            <person name="Crow J.A."/>
            <person name="Grimwood J."/>
            <person name="Kramer R."/>
            <person name="Lindquist E."/>
            <person name="Lucas S."/>
            <person name="Salamov A."/>
            <person name="McFadden G.I."/>
            <person name="Lane C.E."/>
            <person name="Keeling P.J."/>
            <person name="Gray M.W."/>
            <person name="Grigoriev I.V."/>
            <person name="Archibald J.M."/>
        </authorList>
    </citation>
    <scope>NUCLEOTIDE SEQUENCE</scope>
    <source>
        <strain evidence="5">CCMP2712</strain>
    </source>
</reference>
<proteinExistence type="predicted"/>
<dbReference type="KEGG" id="gtt:GUITHDRAFT_158147"/>
<dbReference type="InterPro" id="IPR042098">
    <property type="entry name" value="TauD-like_sf"/>
</dbReference>
<dbReference type="PANTHER" id="PTHR10696">
    <property type="entry name" value="GAMMA-BUTYROBETAINE HYDROXYLASE-RELATED"/>
    <property type="match status" value="1"/>
</dbReference>
<feature type="domain" description="TauD/TfdA-like" evidence="2">
    <location>
        <begin position="67"/>
        <end position="355"/>
    </location>
</feature>
<reference evidence="3 5" key="1">
    <citation type="journal article" date="2012" name="Nature">
        <title>Algal genomes reveal evolutionary mosaicism and the fate of nucleomorphs.</title>
        <authorList>
            <consortium name="DOE Joint Genome Institute"/>
            <person name="Curtis B.A."/>
            <person name="Tanifuji G."/>
            <person name="Burki F."/>
            <person name="Gruber A."/>
            <person name="Irimia M."/>
            <person name="Maruyama S."/>
            <person name="Arias M.C."/>
            <person name="Ball S.G."/>
            <person name="Gile G.H."/>
            <person name="Hirakawa Y."/>
            <person name="Hopkins J.F."/>
            <person name="Kuo A."/>
            <person name="Rensing S.A."/>
            <person name="Schmutz J."/>
            <person name="Symeonidi A."/>
            <person name="Elias M."/>
            <person name="Eveleigh R.J."/>
            <person name="Herman E.K."/>
            <person name="Klute M.J."/>
            <person name="Nakayama T."/>
            <person name="Obornik M."/>
            <person name="Reyes-Prieto A."/>
            <person name="Armbrust E.V."/>
            <person name="Aves S.J."/>
            <person name="Beiko R.G."/>
            <person name="Coutinho P."/>
            <person name="Dacks J.B."/>
            <person name="Durnford D.G."/>
            <person name="Fast N.M."/>
            <person name="Green B.R."/>
            <person name="Grisdale C.J."/>
            <person name="Hempel F."/>
            <person name="Henrissat B."/>
            <person name="Hoppner M.P."/>
            <person name="Ishida K."/>
            <person name="Kim E."/>
            <person name="Koreny L."/>
            <person name="Kroth P.G."/>
            <person name="Liu Y."/>
            <person name="Malik S.B."/>
            <person name="Maier U.G."/>
            <person name="McRose D."/>
            <person name="Mock T."/>
            <person name="Neilson J.A."/>
            <person name="Onodera N.T."/>
            <person name="Poole A.M."/>
            <person name="Pritham E.J."/>
            <person name="Richards T.A."/>
            <person name="Rocap G."/>
            <person name="Roy S.W."/>
            <person name="Sarai C."/>
            <person name="Schaack S."/>
            <person name="Shirato S."/>
            <person name="Slamovits C.H."/>
            <person name="Spencer D.F."/>
            <person name="Suzuki S."/>
            <person name="Worden A.Z."/>
            <person name="Zauner S."/>
            <person name="Barry K."/>
            <person name="Bell C."/>
            <person name="Bharti A.K."/>
            <person name="Crow J.A."/>
            <person name="Grimwood J."/>
            <person name="Kramer R."/>
            <person name="Lindquist E."/>
            <person name="Lucas S."/>
            <person name="Salamov A."/>
            <person name="McFadden G.I."/>
            <person name="Lane C.E."/>
            <person name="Keeling P.J."/>
            <person name="Gray M.W."/>
            <person name="Grigoriev I.V."/>
            <person name="Archibald J.M."/>
        </authorList>
    </citation>
    <scope>NUCLEOTIDE SEQUENCE</scope>
    <source>
        <strain evidence="3 5">CCMP2712</strain>
    </source>
</reference>
<dbReference type="OrthoDB" id="408743at2759"/>
<reference evidence="4" key="3">
    <citation type="submission" date="2015-06" db="UniProtKB">
        <authorList>
            <consortium name="EnsemblProtists"/>
        </authorList>
    </citation>
    <scope>IDENTIFICATION</scope>
</reference>
<evidence type="ECO:0000313" key="4">
    <source>
        <dbReference type="EnsemblProtists" id="EKX42159"/>
    </source>
</evidence>
<gene>
    <name evidence="3" type="ORF">GUITHDRAFT_158147</name>
</gene>
<protein>
    <recommendedName>
        <fullName evidence="2">TauD/TfdA-like domain-containing protein</fullName>
    </recommendedName>
</protein>
<evidence type="ECO:0000259" key="2">
    <source>
        <dbReference type="Pfam" id="PF02668"/>
    </source>
</evidence>
<evidence type="ECO:0000256" key="1">
    <source>
        <dbReference type="ARBA" id="ARBA00023002"/>
    </source>
</evidence>
<dbReference type="SUPFAM" id="SSF51197">
    <property type="entry name" value="Clavaminate synthase-like"/>
    <property type="match status" value="1"/>
</dbReference>
<dbReference type="HOGENOM" id="CLU_047078_0_0_1"/>
<dbReference type="PANTHER" id="PTHR10696:SF21">
    <property type="entry name" value="TAUD_TFDA-LIKE DOMAIN-CONTAINING PROTEIN"/>
    <property type="match status" value="1"/>
</dbReference>
<dbReference type="Pfam" id="PF02668">
    <property type="entry name" value="TauD"/>
    <property type="match status" value="1"/>
</dbReference>
<dbReference type="RefSeq" id="XP_005829139.1">
    <property type="nucleotide sequence ID" value="XM_005829082.1"/>
</dbReference>
<evidence type="ECO:0000313" key="5">
    <source>
        <dbReference type="Proteomes" id="UP000011087"/>
    </source>
</evidence>
<name>L1J1Z4_GUITC</name>
<dbReference type="OMA" id="NAHNHAR"/>
<dbReference type="Proteomes" id="UP000011087">
    <property type="component" value="Unassembled WGS sequence"/>
</dbReference>
<dbReference type="PaxDb" id="55529-EKX42159"/>
<dbReference type="EnsemblProtists" id="EKX42159">
    <property type="protein sequence ID" value="EKX42159"/>
    <property type="gene ID" value="GUITHDRAFT_158147"/>
</dbReference>
<dbReference type="GeneID" id="17298918"/>
<dbReference type="AlphaFoldDB" id="L1J1Z4"/>
<keyword evidence="1" id="KW-0560">Oxidoreductase</keyword>
<accession>L1J1Z4</accession>
<dbReference type="eggNOG" id="ENOG502RQ8M">
    <property type="taxonomic scope" value="Eukaryota"/>
</dbReference>
<dbReference type="InterPro" id="IPR050411">
    <property type="entry name" value="AlphaKG_dependent_hydroxylases"/>
</dbReference>
<keyword evidence="5" id="KW-1185">Reference proteome</keyword>
<dbReference type="EMBL" id="JH993018">
    <property type="protein sequence ID" value="EKX42159.1"/>
    <property type="molecule type" value="Genomic_DNA"/>
</dbReference>
<dbReference type="GO" id="GO:0016491">
    <property type="term" value="F:oxidoreductase activity"/>
    <property type="evidence" value="ECO:0007669"/>
    <property type="project" value="UniProtKB-KW"/>
</dbReference>
<sequence>MTLALPRMEPLPPLDGQLPDCPVTIWNSENIDIAAEQRRYKEEGIPESLLEIVADSEINAQGLAYFEQNKEMIMNHLKQNGAVIFKNFDISKTPEGFRRVWETLDMAPCLDPIHNSGLRSFLSSRDGVYEEVNKKSLAKHYIGLHNESTFKKTATFGAFVCFSPASESGGEFFIADGAKIFRDLRTEVLESLYNKGVRISVSNLDLDFLGALGPLKEPAMNFFKGLIGSTVAPKFDMDLDMIYGADGKPQRLQAIEHRQSPINRHPETGKPVWFCNIHNHARYLRDKRPCSVPEVGMTDVYYGDLSHIPNEYVDHINEVSEKHIQNLAMQSGDVLLIDNYRMLHGRQTFAGDRLHAVSWFRKGDEAVTPQGKPGNLLNSAVNSLIK</sequence>
<organism evidence="3">
    <name type="scientific">Guillardia theta (strain CCMP2712)</name>
    <name type="common">Cryptophyte</name>
    <dbReference type="NCBI Taxonomy" id="905079"/>
    <lineage>
        <taxon>Eukaryota</taxon>
        <taxon>Cryptophyceae</taxon>
        <taxon>Pyrenomonadales</taxon>
        <taxon>Geminigeraceae</taxon>
        <taxon>Guillardia</taxon>
    </lineage>
</organism>
<dbReference type="Gene3D" id="3.60.130.10">
    <property type="entry name" value="Clavaminate synthase-like"/>
    <property type="match status" value="1"/>
</dbReference>
<dbReference type="InterPro" id="IPR003819">
    <property type="entry name" value="TauD/TfdA-like"/>
</dbReference>